<evidence type="ECO:0000256" key="9">
    <source>
        <dbReference type="ARBA" id="ARBA00023014"/>
    </source>
</evidence>
<dbReference type="RefSeq" id="WP_193397458.1">
    <property type="nucleotide sequence ID" value="NZ_CP065177.1"/>
</dbReference>
<keyword evidence="6" id="KW-0479">Metal-binding</keyword>
<dbReference type="PRINTS" id="PR00411">
    <property type="entry name" value="PNDRDTASEI"/>
</dbReference>
<dbReference type="InterPro" id="IPR023753">
    <property type="entry name" value="FAD/NAD-binding_dom"/>
</dbReference>
<dbReference type="InterPro" id="IPR051793">
    <property type="entry name" value="NADH:flavin_oxidoreductase"/>
</dbReference>
<reference evidence="10 11" key="1">
    <citation type="journal article" date="2021" name="Int. J. Syst. Evol. Microbiol.">
        <title>&lt;i&gt;Pectobacterium quasiaquaticum&lt;/i&gt; sp. nov., isolated from waterways.</title>
        <authorList>
            <person name="Ben Moussa H."/>
            <person name="Pedron J."/>
            <person name="Bertrand C."/>
            <person name="Hecquet A."/>
            <person name="Barny M.A."/>
        </authorList>
    </citation>
    <scope>NUCLEOTIDE SEQUENCE [LARGE SCALE GENOMIC DNA]</scope>
    <source>
        <strain evidence="10 11">A477-S1-J17</strain>
    </source>
</reference>
<comment type="cofactor">
    <cofactor evidence="2">
        <name>[4Fe-4S] cluster</name>
        <dbReference type="ChEBI" id="CHEBI:49883"/>
    </cofactor>
</comment>
<dbReference type="CDD" id="cd02930">
    <property type="entry name" value="DCR_FMN"/>
    <property type="match status" value="1"/>
</dbReference>
<dbReference type="GO" id="GO:0046872">
    <property type="term" value="F:metal ion binding"/>
    <property type="evidence" value="ECO:0007669"/>
    <property type="project" value="UniProtKB-KW"/>
</dbReference>
<dbReference type="SUPFAM" id="SSF51905">
    <property type="entry name" value="FAD/NAD(P)-binding domain"/>
    <property type="match status" value="1"/>
</dbReference>
<evidence type="ECO:0000256" key="3">
    <source>
        <dbReference type="ARBA" id="ARBA00011048"/>
    </source>
</evidence>
<dbReference type="Pfam" id="PF00724">
    <property type="entry name" value="Oxidored_FMN"/>
    <property type="match status" value="1"/>
</dbReference>
<dbReference type="Gene3D" id="3.40.50.720">
    <property type="entry name" value="NAD(P)-binding Rossmann-like Domain"/>
    <property type="match status" value="1"/>
</dbReference>
<dbReference type="KEGG" id="pqu:IG609_002775"/>
<dbReference type="EMBL" id="CP065177">
    <property type="protein sequence ID" value="URG49521.1"/>
    <property type="molecule type" value="Genomic_DNA"/>
</dbReference>
<dbReference type="GO" id="GO:0008670">
    <property type="term" value="F:2,4-dienoyl-CoA reductase (NADPH) activity"/>
    <property type="evidence" value="ECO:0007669"/>
    <property type="project" value="TreeGrafter"/>
</dbReference>
<dbReference type="Gene3D" id="3.50.50.60">
    <property type="entry name" value="FAD/NAD(P)-binding domain"/>
    <property type="match status" value="1"/>
</dbReference>
<comment type="cofactor">
    <cofactor evidence="1">
        <name>FMN</name>
        <dbReference type="ChEBI" id="CHEBI:58210"/>
    </cofactor>
</comment>
<evidence type="ECO:0000256" key="6">
    <source>
        <dbReference type="ARBA" id="ARBA00022723"/>
    </source>
</evidence>
<protein>
    <submittedName>
        <fullName evidence="10">NADPH-dependent 2,4-dienoyl-CoA reductase</fullName>
    </submittedName>
</protein>
<dbReference type="InterPro" id="IPR036188">
    <property type="entry name" value="FAD/NAD-bd_sf"/>
</dbReference>
<keyword evidence="4" id="KW-0285">Flavoprotein</keyword>
<dbReference type="SUPFAM" id="SSF51395">
    <property type="entry name" value="FMN-linked oxidoreductases"/>
    <property type="match status" value="1"/>
</dbReference>
<evidence type="ECO:0000256" key="2">
    <source>
        <dbReference type="ARBA" id="ARBA00001966"/>
    </source>
</evidence>
<keyword evidence="8" id="KW-0408">Iron</keyword>
<dbReference type="FunFam" id="3.20.20.70:FF:000082">
    <property type="entry name" value="NADPH-dependent 2,4-dienoyl-CoA reductase"/>
    <property type="match status" value="1"/>
</dbReference>
<keyword evidence="7" id="KW-0560">Oxidoreductase</keyword>
<dbReference type="PRINTS" id="PR00368">
    <property type="entry name" value="FADPNR"/>
</dbReference>
<proteinExistence type="inferred from homology"/>
<keyword evidence="11" id="KW-1185">Reference proteome</keyword>
<evidence type="ECO:0000313" key="10">
    <source>
        <dbReference type="EMBL" id="URG49521.1"/>
    </source>
</evidence>
<organism evidence="10 11">
    <name type="scientific">Pectobacterium quasiaquaticum</name>
    <dbReference type="NCBI Taxonomy" id="2774015"/>
    <lineage>
        <taxon>Bacteria</taxon>
        <taxon>Pseudomonadati</taxon>
        <taxon>Pseudomonadota</taxon>
        <taxon>Gammaproteobacteria</taxon>
        <taxon>Enterobacterales</taxon>
        <taxon>Pectobacteriaceae</taxon>
        <taxon>Pectobacterium</taxon>
    </lineage>
</organism>
<dbReference type="InterPro" id="IPR013785">
    <property type="entry name" value="Aldolase_TIM"/>
</dbReference>
<dbReference type="SUPFAM" id="SSF51971">
    <property type="entry name" value="Nucleotide-binding domain"/>
    <property type="match status" value="1"/>
</dbReference>
<dbReference type="Proteomes" id="UP000806577">
    <property type="component" value="Chromosome"/>
</dbReference>
<dbReference type="AlphaFoldDB" id="A0A9Q2I9J1"/>
<accession>A0A9Q2I9J1</accession>
<dbReference type="GO" id="GO:0033543">
    <property type="term" value="P:fatty acid beta-oxidation, unsaturated, even number, reductase/isomerase pathway"/>
    <property type="evidence" value="ECO:0007669"/>
    <property type="project" value="TreeGrafter"/>
</dbReference>
<comment type="similarity">
    <text evidence="3">In the N-terminal section; belongs to the NADH:flavin oxidoreductase/NADH oxidase family.</text>
</comment>
<dbReference type="GO" id="GO:0010181">
    <property type="term" value="F:FMN binding"/>
    <property type="evidence" value="ECO:0007669"/>
    <property type="project" value="InterPro"/>
</dbReference>
<dbReference type="Gene3D" id="3.20.20.70">
    <property type="entry name" value="Aldolase class I"/>
    <property type="match status" value="1"/>
</dbReference>
<dbReference type="PANTHER" id="PTHR42917:SF2">
    <property type="entry name" value="2,4-DIENOYL-COA REDUCTASE [(2E)-ENOYL-COA-PRODUCING]"/>
    <property type="match status" value="1"/>
</dbReference>
<keyword evidence="9" id="KW-0411">Iron-sulfur</keyword>
<sequence length="691" mass="75283">MTAYPTLLSPLDLGFTTLKNRVVMGSMHTGLEEHPDGTERLAAFYRERAQGGVGLIVTGGIAPNAKGAVAKGGATLHDEAQIAHHQVLTQAVHDAGGKIALQILHTGRYSYQPDPVAPSAIQAPINRFAPREMSTQDIVQTIDDFARCAALAQQAGYDGVEIMGSEGYLINQFLVTHTNHRDDEWGGDFQRRSRFALEIVRAVRERTGPDFILIYRLSMLDLIEEGSSWQEIVQLAQAIEQAGATLINTGIGWHEARIPTIATLVPRGAFGWVTQKLMGKVRIPLITTNRINDPSVAEQLLAEGCANMVSMARPFLADAELVAKAQSGRADEINTCIGCNQACLDQIFVGKVTSCLVNPRACHETELPIQPARVGKRFAVVGAGPAGMAFAVNAAARGHQVTLFESSSYIGGQFNIAKQIPGKAEFYETLRYYRRQLELLGVTLRLSTQATAADLLGFDDVILACGIVPRIPAIAGIDHPSVLSYLDVLRDKKPVGKRVAIIGAGGIGFDTAHYLLNNTHYLLNNNRLLNDSHRLNPQSSQAGHDDFYAEWGIDKQLQHRGGLLPQQPDGLPHQRDITLLQRKTGKPGENLGKTTGWIHRTTLLRHGVTMLGGVEYHHIDDEGLHIIHDQQMHCLPVDNIIICAGQEPNRKLYDPLLAAGCHVHLIGGADVAQELDARRAIDQATRLALTL</sequence>
<evidence type="ECO:0000256" key="1">
    <source>
        <dbReference type="ARBA" id="ARBA00001917"/>
    </source>
</evidence>
<dbReference type="InterPro" id="IPR001155">
    <property type="entry name" value="OxRdtase_FMN_N"/>
</dbReference>
<dbReference type="GO" id="GO:0051536">
    <property type="term" value="F:iron-sulfur cluster binding"/>
    <property type="evidence" value="ECO:0007669"/>
    <property type="project" value="UniProtKB-KW"/>
</dbReference>
<dbReference type="PANTHER" id="PTHR42917">
    <property type="entry name" value="2,4-DIENOYL-COA REDUCTASE"/>
    <property type="match status" value="1"/>
</dbReference>
<name>A0A9Q2I9J1_9GAMM</name>
<gene>
    <name evidence="10" type="ORF">IG609_002775</name>
</gene>
<keyword evidence="5" id="KW-0288">FMN</keyword>
<evidence type="ECO:0000256" key="8">
    <source>
        <dbReference type="ARBA" id="ARBA00023004"/>
    </source>
</evidence>
<evidence type="ECO:0000256" key="5">
    <source>
        <dbReference type="ARBA" id="ARBA00022643"/>
    </source>
</evidence>
<evidence type="ECO:0000256" key="7">
    <source>
        <dbReference type="ARBA" id="ARBA00023002"/>
    </source>
</evidence>
<dbReference type="Pfam" id="PF07992">
    <property type="entry name" value="Pyr_redox_2"/>
    <property type="match status" value="1"/>
</dbReference>
<evidence type="ECO:0000313" key="11">
    <source>
        <dbReference type="Proteomes" id="UP000806577"/>
    </source>
</evidence>
<evidence type="ECO:0000256" key="4">
    <source>
        <dbReference type="ARBA" id="ARBA00022630"/>
    </source>
</evidence>